<feature type="transmembrane region" description="Helical" evidence="6">
    <location>
        <begin position="142"/>
        <end position="162"/>
    </location>
</feature>
<dbReference type="Proteomes" id="UP000322530">
    <property type="component" value="Unassembled WGS sequence"/>
</dbReference>
<protein>
    <recommendedName>
        <fullName evidence="9">Divalent metal cation transporter</fullName>
    </recommendedName>
</protein>
<feature type="transmembrane region" description="Helical" evidence="6">
    <location>
        <begin position="314"/>
        <end position="335"/>
    </location>
</feature>
<accession>A0A5A5TFF3</accession>
<dbReference type="Pfam" id="PF01566">
    <property type="entry name" value="Nramp"/>
    <property type="match status" value="1"/>
</dbReference>
<feature type="transmembrane region" description="Helical" evidence="6">
    <location>
        <begin position="77"/>
        <end position="97"/>
    </location>
</feature>
<dbReference type="AlphaFoldDB" id="A0A5A5TFF3"/>
<sequence>MKKWLSITLGIVTAIGGFLDAGTIATSGEAGAKFGLGLIWAILLATVMAILLVEMVGRFTAVSQKPYAAAIREELGFRFYLFPLISEIIAEGLLLTAELGGMAIALSLVTGLSWHILFPVAVVIVFLMAWRAPFDWIENGPAIFGMLMLAFLVGVFVMGGPSQETVQTLWKPVIKPGELADYFYLVAAILGATISPYLLYFYSSGTREEGWSGKSLLLNRITAFAGMGFGSLGSITIVIMSAIVLQPQNIQASTLGEIGLTLATPFGKIGSLIFACILFVTCLGAALECVLALSYNVAQGFGWPWGENKKPVEAAHFNLILVLFLVIALLINLIGIEPLQLALFASTIIALFLPLSLLPFLIIMNNRQYLGDKINKPWLNILVLLILLIAFVVSITAIPLELLSGGG</sequence>
<dbReference type="RefSeq" id="WP_149403191.1">
    <property type="nucleotide sequence ID" value="NZ_BIXY01000066.1"/>
</dbReference>
<feature type="transmembrane region" description="Helical" evidence="6">
    <location>
        <begin position="37"/>
        <end position="56"/>
    </location>
</feature>
<organism evidence="7 8">
    <name type="scientific">Dictyobacter arantiisoli</name>
    <dbReference type="NCBI Taxonomy" id="2014874"/>
    <lineage>
        <taxon>Bacteria</taxon>
        <taxon>Bacillati</taxon>
        <taxon>Chloroflexota</taxon>
        <taxon>Ktedonobacteria</taxon>
        <taxon>Ktedonobacterales</taxon>
        <taxon>Dictyobacteraceae</taxon>
        <taxon>Dictyobacter</taxon>
    </lineage>
</organism>
<evidence type="ECO:0000256" key="4">
    <source>
        <dbReference type="ARBA" id="ARBA00022989"/>
    </source>
</evidence>
<dbReference type="PANTHER" id="PTHR11706">
    <property type="entry name" value="SOLUTE CARRIER PROTEIN FAMILY 11 MEMBER"/>
    <property type="match status" value="1"/>
</dbReference>
<dbReference type="EMBL" id="BIXY01000066">
    <property type="protein sequence ID" value="GCF10300.1"/>
    <property type="molecule type" value="Genomic_DNA"/>
</dbReference>
<gene>
    <name evidence="7" type="ORF">KDI_38640</name>
</gene>
<evidence type="ECO:0000256" key="3">
    <source>
        <dbReference type="ARBA" id="ARBA00022692"/>
    </source>
</evidence>
<evidence type="ECO:0008006" key="9">
    <source>
        <dbReference type="Google" id="ProtNLM"/>
    </source>
</evidence>
<evidence type="ECO:0000313" key="7">
    <source>
        <dbReference type="EMBL" id="GCF10300.1"/>
    </source>
</evidence>
<feature type="transmembrane region" description="Helical" evidence="6">
    <location>
        <begin position="182"/>
        <end position="202"/>
    </location>
</feature>
<keyword evidence="3 6" id="KW-0812">Transmembrane</keyword>
<feature type="transmembrane region" description="Helical" evidence="6">
    <location>
        <begin position="103"/>
        <end position="130"/>
    </location>
</feature>
<comment type="caution">
    <text evidence="7">The sequence shown here is derived from an EMBL/GenBank/DDBJ whole genome shotgun (WGS) entry which is preliminary data.</text>
</comment>
<dbReference type="GO" id="GO:0005384">
    <property type="term" value="F:manganese ion transmembrane transporter activity"/>
    <property type="evidence" value="ECO:0007669"/>
    <property type="project" value="TreeGrafter"/>
</dbReference>
<dbReference type="OrthoDB" id="9787548at2"/>
<dbReference type="GO" id="GO:0015086">
    <property type="term" value="F:cadmium ion transmembrane transporter activity"/>
    <property type="evidence" value="ECO:0007669"/>
    <property type="project" value="TreeGrafter"/>
</dbReference>
<keyword evidence="4 6" id="KW-1133">Transmembrane helix</keyword>
<evidence type="ECO:0000313" key="8">
    <source>
        <dbReference type="Proteomes" id="UP000322530"/>
    </source>
</evidence>
<dbReference type="PANTHER" id="PTHR11706:SF33">
    <property type="entry name" value="NATURAL RESISTANCE-ASSOCIATED MACROPHAGE PROTEIN 2"/>
    <property type="match status" value="1"/>
</dbReference>
<feature type="transmembrane region" description="Helical" evidence="6">
    <location>
        <begin position="223"/>
        <end position="245"/>
    </location>
</feature>
<feature type="transmembrane region" description="Helical" evidence="6">
    <location>
        <begin position="269"/>
        <end position="293"/>
    </location>
</feature>
<dbReference type="InterPro" id="IPR001046">
    <property type="entry name" value="NRAMP_fam"/>
</dbReference>
<keyword evidence="8" id="KW-1185">Reference proteome</keyword>
<evidence type="ECO:0000256" key="2">
    <source>
        <dbReference type="ARBA" id="ARBA00022448"/>
    </source>
</evidence>
<evidence type="ECO:0000256" key="1">
    <source>
        <dbReference type="ARBA" id="ARBA00004141"/>
    </source>
</evidence>
<dbReference type="GO" id="GO:0034755">
    <property type="term" value="P:iron ion transmembrane transport"/>
    <property type="evidence" value="ECO:0007669"/>
    <property type="project" value="TreeGrafter"/>
</dbReference>
<reference evidence="7 8" key="1">
    <citation type="submission" date="2019-01" db="EMBL/GenBank/DDBJ databases">
        <title>Draft genome sequence of Dictyobacter sp. Uno17.</title>
        <authorList>
            <person name="Wang C.M."/>
            <person name="Zheng Y."/>
            <person name="Sakai Y."/>
            <person name="Abe K."/>
            <person name="Yokota A."/>
            <person name="Yabe S."/>
        </authorList>
    </citation>
    <scope>NUCLEOTIDE SEQUENCE [LARGE SCALE GENOMIC DNA]</scope>
    <source>
        <strain evidence="7 8">Uno17</strain>
    </source>
</reference>
<proteinExistence type="predicted"/>
<keyword evidence="2" id="KW-0813">Transport</keyword>
<dbReference type="GO" id="GO:0005886">
    <property type="term" value="C:plasma membrane"/>
    <property type="evidence" value="ECO:0007669"/>
    <property type="project" value="TreeGrafter"/>
</dbReference>
<keyword evidence="5 6" id="KW-0472">Membrane</keyword>
<feature type="transmembrane region" description="Helical" evidence="6">
    <location>
        <begin position="341"/>
        <end position="365"/>
    </location>
</feature>
<name>A0A5A5TFF3_9CHLR</name>
<comment type="subcellular location">
    <subcellularLocation>
        <location evidence="1">Membrane</location>
        <topology evidence="1">Multi-pass membrane protein</topology>
    </subcellularLocation>
</comment>
<evidence type="ECO:0000256" key="6">
    <source>
        <dbReference type="SAM" id="Phobius"/>
    </source>
</evidence>
<feature type="transmembrane region" description="Helical" evidence="6">
    <location>
        <begin position="377"/>
        <end position="400"/>
    </location>
</feature>
<evidence type="ECO:0000256" key="5">
    <source>
        <dbReference type="ARBA" id="ARBA00023136"/>
    </source>
</evidence>